<dbReference type="Pfam" id="PF00383">
    <property type="entry name" value="dCMP_cyt_deam_1"/>
    <property type="match status" value="1"/>
</dbReference>
<sequence>MSNEKHMRLAIAVARRSESKGNLPFGCVLVDGEGKVLMKGENTIMTSGDALGHAEVNLIRKASKKFSYEFLNTCTIYTTDEPCPMCTSAIFWSGIKKLVFGMSKASFYDLMGRSNPNYVFEMPCRELFDKGGRKVEVVGPFLDEEVALLHSART</sequence>
<dbReference type="InterPro" id="IPR016193">
    <property type="entry name" value="Cytidine_deaminase-like"/>
</dbReference>
<dbReference type="Proteomes" id="UP001302349">
    <property type="component" value="Chromosome"/>
</dbReference>
<organism evidence="4 5">
    <name type="scientific">Imperialibacter roseus</name>
    <dbReference type="NCBI Taxonomy" id="1324217"/>
    <lineage>
        <taxon>Bacteria</taxon>
        <taxon>Pseudomonadati</taxon>
        <taxon>Bacteroidota</taxon>
        <taxon>Cytophagia</taxon>
        <taxon>Cytophagales</taxon>
        <taxon>Flammeovirgaceae</taxon>
        <taxon>Imperialibacter</taxon>
    </lineage>
</organism>
<dbReference type="CDD" id="cd01285">
    <property type="entry name" value="nucleoside_deaminase"/>
    <property type="match status" value="1"/>
</dbReference>
<keyword evidence="5" id="KW-1185">Reference proteome</keyword>
<evidence type="ECO:0000256" key="1">
    <source>
        <dbReference type="ARBA" id="ARBA00022723"/>
    </source>
</evidence>
<gene>
    <name evidence="4" type="ORF">RT717_04635</name>
</gene>
<evidence type="ECO:0000256" key="2">
    <source>
        <dbReference type="ARBA" id="ARBA00022833"/>
    </source>
</evidence>
<dbReference type="InterPro" id="IPR002125">
    <property type="entry name" value="CMP_dCMP_dom"/>
</dbReference>
<name>A0ABZ0IU25_9BACT</name>
<dbReference type="InterPro" id="IPR016192">
    <property type="entry name" value="APOBEC/CMP_deaminase_Zn-bd"/>
</dbReference>
<dbReference type="PROSITE" id="PS51747">
    <property type="entry name" value="CYT_DCMP_DEAMINASES_2"/>
    <property type="match status" value="1"/>
</dbReference>
<dbReference type="PROSITE" id="PS00903">
    <property type="entry name" value="CYT_DCMP_DEAMINASES_1"/>
    <property type="match status" value="1"/>
</dbReference>
<evidence type="ECO:0000313" key="4">
    <source>
        <dbReference type="EMBL" id="WOK07914.1"/>
    </source>
</evidence>
<reference evidence="4 5" key="1">
    <citation type="journal article" date="2023" name="Microbiol. Resour. Announc.">
        <title>Complete Genome Sequence of Imperialibacter roseus strain P4T.</title>
        <authorList>
            <person name="Tizabi D.R."/>
            <person name="Bachvaroff T."/>
            <person name="Hill R.T."/>
        </authorList>
    </citation>
    <scope>NUCLEOTIDE SEQUENCE [LARGE SCALE GENOMIC DNA]</scope>
    <source>
        <strain evidence="4 5">P4T</strain>
    </source>
</reference>
<dbReference type="RefSeq" id="WP_317490562.1">
    <property type="nucleotide sequence ID" value="NZ_CP136051.1"/>
</dbReference>
<accession>A0ABZ0IU25</accession>
<dbReference type="EMBL" id="CP136051">
    <property type="protein sequence ID" value="WOK07914.1"/>
    <property type="molecule type" value="Genomic_DNA"/>
</dbReference>
<dbReference type="Gene3D" id="3.40.140.10">
    <property type="entry name" value="Cytidine Deaminase, domain 2"/>
    <property type="match status" value="1"/>
</dbReference>
<feature type="domain" description="CMP/dCMP-type deaminase" evidence="3">
    <location>
        <begin position="1"/>
        <end position="135"/>
    </location>
</feature>
<protein>
    <submittedName>
        <fullName evidence="4">Nucleoside deaminase</fullName>
    </submittedName>
</protein>
<dbReference type="PANTHER" id="PTHR11079">
    <property type="entry name" value="CYTOSINE DEAMINASE FAMILY MEMBER"/>
    <property type="match status" value="1"/>
</dbReference>
<dbReference type="PANTHER" id="PTHR11079:SF202">
    <property type="entry name" value="TRNA-SPECIFIC ADENOSINE DEAMINASE"/>
    <property type="match status" value="1"/>
</dbReference>
<evidence type="ECO:0000313" key="5">
    <source>
        <dbReference type="Proteomes" id="UP001302349"/>
    </source>
</evidence>
<proteinExistence type="predicted"/>
<dbReference type="SUPFAM" id="SSF53927">
    <property type="entry name" value="Cytidine deaminase-like"/>
    <property type="match status" value="1"/>
</dbReference>
<evidence type="ECO:0000259" key="3">
    <source>
        <dbReference type="PROSITE" id="PS51747"/>
    </source>
</evidence>
<keyword evidence="1" id="KW-0479">Metal-binding</keyword>
<keyword evidence="2" id="KW-0862">Zinc</keyword>